<protein>
    <submittedName>
        <fullName evidence="3">Peptidase</fullName>
    </submittedName>
</protein>
<dbReference type="PATRIC" id="fig|348151.3.peg.409"/>
<evidence type="ECO:0000259" key="2">
    <source>
        <dbReference type="Pfam" id="PF13180"/>
    </source>
</evidence>
<dbReference type="GO" id="GO:0005524">
    <property type="term" value="F:ATP binding"/>
    <property type="evidence" value="ECO:0007669"/>
    <property type="project" value="InterPro"/>
</dbReference>
<dbReference type="SUPFAM" id="SSF54211">
    <property type="entry name" value="Ribosomal protein S5 domain 2-like"/>
    <property type="match status" value="1"/>
</dbReference>
<name>A0A0R2KZQ3_9LACO</name>
<dbReference type="Gene3D" id="2.30.42.10">
    <property type="match status" value="1"/>
</dbReference>
<dbReference type="EMBL" id="BJUD01000010">
    <property type="protein sequence ID" value="GEK28433.1"/>
    <property type="molecule type" value="Genomic_DNA"/>
</dbReference>
<dbReference type="RefSeq" id="WP_057811101.1">
    <property type="nucleotide sequence ID" value="NZ_BJUD01000010.1"/>
</dbReference>
<dbReference type="Proteomes" id="UP000321429">
    <property type="component" value="Unassembled WGS sequence"/>
</dbReference>
<dbReference type="InterPro" id="IPR036034">
    <property type="entry name" value="PDZ_sf"/>
</dbReference>
<feature type="domain" description="PDZ" evidence="2">
    <location>
        <begin position="120"/>
        <end position="192"/>
    </location>
</feature>
<dbReference type="Pfam" id="PF05362">
    <property type="entry name" value="Lon_C"/>
    <property type="match status" value="1"/>
</dbReference>
<dbReference type="InterPro" id="IPR020568">
    <property type="entry name" value="Ribosomal_Su5_D2-typ_SF"/>
</dbReference>
<evidence type="ECO:0000313" key="3">
    <source>
        <dbReference type="EMBL" id="GEK28433.1"/>
    </source>
</evidence>
<keyword evidence="5" id="KW-1185">Reference proteome</keyword>
<dbReference type="EMBL" id="JQCB01000012">
    <property type="protein sequence ID" value="KRN94862.1"/>
    <property type="molecule type" value="Genomic_DNA"/>
</dbReference>
<dbReference type="STRING" id="348151.IV55_GL000403"/>
<gene>
    <name evidence="3" type="primary">lon</name>
    <name evidence="4" type="ORF">IV55_GL000403</name>
    <name evidence="3" type="ORF">LSI01_07440</name>
</gene>
<evidence type="ECO:0000313" key="6">
    <source>
        <dbReference type="Proteomes" id="UP000321429"/>
    </source>
</evidence>
<evidence type="ECO:0000313" key="5">
    <source>
        <dbReference type="Proteomes" id="UP000051139"/>
    </source>
</evidence>
<dbReference type="NCBIfam" id="NF041438">
    <property type="entry name" value="SepM_fam_S16"/>
    <property type="match status" value="1"/>
</dbReference>
<dbReference type="Pfam" id="PF13180">
    <property type="entry name" value="PDZ_2"/>
    <property type="match status" value="1"/>
</dbReference>
<dbReference type="OrthoDB" id="2356897at2"/>
<dbReference type="GO" id="GO:0004252">
    <property type="term" value="F:serine-type endopeptidase activity"/>
    <property type="evidence" value="ECO:0007669"/>
    <property type="project" value="InterPro"/>
</dbReference>
<dbReference type="InterPro" id="IPR008269">
    <property type="entry name" value="Lon_proteolytic"/>
</dbReference>
<accession>A0A0R2KZQ3</accession>
<reference evidence="4 5" key="1">
    <citation type="journal article" date="2015" name="Genome Announc.">
        <title>Expanding the biotechnology potential of lactobacilli through comparative genomics of 213 strains and associated genera.</title>
        <authorList>
            <person name="Sun Z."/>
            <person name="Harris H.M."/>
            <person name="McCann A."/>
            <person name="Guo C."/>
            <person name="Argimon S."/>
            <person name="Zhang W."/>
            <person name="Yang X."/>
            <person name="Jeffery I.B."/>
            <person name="Cooney J.C."/>
            <person name="Kagawa T.F."/>
            <person name="Liu W."/>
            <person name="Song Y."/>
            <person name="Salvetti E."/>
            <person name="Wrobel A."/>
            <person name="Rasinkangas P."/>
            <person name="Parkhill J."/>
            <person name="Rea M.C."/>
            <person name="O'Sullivan O."/>
            <person name="Ritari J."/>
            <person name="Douillard F.P."/>
            <person name="Paul Ross R."/>
            <person name="Yang R."/>
            <person name="Briner A.E."/>
            <person name="Felis G.E."/>
            <person name="de Vos W.M."/>
            <person name="Barrangou R."/>
            <person name="Klaenhammer T.R."/>
            <person name="Caufield P.W."/>
            <person name="Cui Y."/>
            <person name="Zhang H."/>
            <person name="O'Toole P.W."/>
        </authorList>
    </citation>
    <scope>NUCLEOTIDE SEQUENCE [LARGE SCALE GENOMIC DNA]</scope>
    <source>
        <strain evidence="4 5">DSM 22696</strain>
    </source>
</reference>
<proteinExistence type="predicted"/>
<feature type="domain" description="Lon proteolytic" evidence="1">
    <location>
        <begin position="219"/>
        <end position="292"/>
    </location>
</feature>
<dbReference type="AlphaFoldDB" id="A0A0R2KZQ3"/>
<sequence length="344" mass="37726">MKKRRWWAGGITAIVVLLGLRFWPLNSYIETPGTADNLRDFVTMPTRPDKRGGDFMITSVYLQRATPLTWALAHADPHASIDSEQDVTGGQSGATYNKVQNFYMQSAINEAIATAYHTAGAAYTKEYLGIYVLDVANKSHFRGQIHVGDTVTKIDGKHYDSALGYQKALAKRKLTDKVAVTYTHDGETKTAKQQLLRLPDGRSGIGITLTNNVKVTTQIPVKVDPGEIGGPSGGLMFSLQIYQQLTNENLRHGQKIAGTGTIDADGNVGEIGGIDKKVVAANKAGAKIFFAPYVKPSKELLKYEENHMTNYQQAKASAKKYAPKMKVVPVSSFKDAVHYLKTHH</sequence>
<dbReference type="GO" id="GO:0004176">
    <property type="term" value="F:ATP-dependent peptidase activity"/>
    <property type="evidence" value="ECO:0007669"/>
    <property type="project" value="InterPro"/>
</dbReference>
<organism evidence="4 5">
    <name type="scientific">Furfurilactobacillus siliginis</name>
    <dbReference type="NCBI Taxonomy" id="348151"/>
    <lineage>
        <taxon>Bacteria</taxon>
        <taxon>Bacillati</taxon>
        <taxon>Bacillota</taxon>
        <taxon>Bacilli</taxon>
        <taxon>Lactobacillales</taxon>
        <taxon>Lactobacillaceae</taxon>
        <taxon>Furfurilactobacillus</taxon>
    </lineage>
</organism>
<dbReference type="InterPro" id="IPR014721">
    <property type="entry name" value="Ribsml_uS5_D2-typ_fold_subgr"/>
</dbReference>
<evidence type="ECO:0000259" key="1">
    <source>
        <dbReference type="Pfam" id="PF05362"/>
    </source>
</evidence>
<dbReference type="Gene3D" id="3.30.230.10">
    <property type="match status" value="1"/>
</dbReference>
<dbReference type="InterPro" id="IPR001478">
    <property type="entry name" value="PDZ"/>
</dbReference>
<dbReference type="PANTHER" id="PTHR10046">
    <property type="entry name" value="ATP DEPENDENT LON PROTEASE FAMILY MEMBER"/>
    <property type="match status" value="1"/>
</dbReference>
<dbReference type="SUPFAM" id="SSF50156">
    <property type="entry name" value="PDZ domain-like"/>
    <property type="match status" value="1"/>
</dbReference>
<reference evidence="3 6" key="2">
    <citation type="submission" date="2019-07" db="EMBL/GenBank/DDBJ databases">
        <title>Whole genome shotgun sequence of Lactobacillus siliginis NBRC 101315.</title>
        <authorList>
            <person name="Hosoyama A."/>
            <person name="Uohara A."/>
            <person name="Ohji S."/>
            <person name="Ichikawa N."/>
        </authorList>
    </citation>
    <scope>NUCLEOTIDE SEQUENCE [LARGE SCALE GENOMIC DNA]</scope>
    <source>
        <strain evidence="3 6">NBRC 101315</strain>
    </source>
</reference>
<comment type="caution">
    <text evidence="4">The sequence shown here is derived from an EMBL/GenBank/DDBJ whole genome shotgun (WGS) entry which is preliminary data.</text>
</comment>
<dbReference type="Proteomes" id="UP000051139">
    <property type="component" value="Unassembled WGS sequence"/>
</dbReference>
<dbReference type="GO" id="GO:0030163">
    <property type="term" value="P:protein catabolic process"/>
    <property type="evidence" value="ECO:0007669"/>
    <property type="project" value="InterPro"/>
</dbReference>
<evidence type="ECO:0000313" key="4">
    <source>
        <dbReference type="EMBL" id="KRN94862.1"/>
    </source>
</evidence>
<dbReference type="GO" id="GO:0006508">
    <property type="term" value="P:proteolysis"/>
    <property type="evidence" value="ECO:0007669"/>
    <property type="project" value="InterPro"/>
</dbReference>
<dbReference type="InterPro" id="IPR027065">
    <property type="entry name" value="Lon_Prtase"/>
</dbReference>